<dbReference type="InterPro" id="IPR002347">
    <property type="entry name" value="SDR_fam"/>
</dbReference>
<dbReference type="InterPro" id="IPR052178">
    <property type="entry name" value="Sec_Metab_Biosynth_SDR"/>
</dbReference>
<name>A0A494Y6Q2_9BURK</name>
<dbReference type="GO" id="GO:0016491">
    <property type="term" value="F:oxidoreductase activity"/>
    <property type="evidence" value="ECO:0007669"/>
    <property type="project" value="UniProtKB-KW"/>
</dbReference>
<dbReference type="RefSeq" id="WP_121085035.1">
    <property type="nucleotide sequence ID" value="NZ_RBZU01000002.1"/>
</dbReference>
<accession>A0A494Y6Q2</accession>
<dbReference type="OrthoDB" id="9804774at2"/>
<gene>
    <name evidence="4" type="ORF">D7S86_07410</name>
</gene>
<sequence length="264" mass="27427">MKLAELFDIKDQVVLVTGGASGIGLGYCEILAEAGARVIMSDIDHDALTRESARLRSEGFEVEPLPLDVTDSAALDAAVASIVAAHGTLDTVFINAGIGGGLGFVRPGGALEDSDVDHFDRVMAMNMRTVFQSMRAVSATMKRQKHGRIIVTGSYAGLRSSPDMSYSYVASKTAVTGLVRQAALEFAPFNVLVNGIAPGPITTNISGGRLKNDQGIRARTVVNVPLGRIGEPDDLKGLALLLASPASGFITGALISVDGGKSAT</sequence>
<dbReference type="EMBL" id="RBZU01000002">
    <property type="protein sequence ID" value="RKP57752.1"/>
    <property type="molecule type" value="Genomic_DNA"/>
</dbReference>
<comment type="caution">
    <text evidence="4">The sequence shown here is derived from an EMBL/GenBank/DDBJ whole genome shotgun (WGS) entry which is preliminary data.</text>
</comment>
<evidence type="ECO:0000256" key="3">
    <source>
        <dbReference type="ARBA" id="ARBA00023002"/>
    </source>
</evidence>
<dbReference type="AlphaFoldDB" id="A0A494Y6Q2"/>
<comment type="similarity">
    <text evidence="1">Belongs to the short-chain dehydrogenases/reductases (SDR) family.</text>
</comment>
<dbReference type="Pfam" id="PF13561">
    <property type="entry name" value="adh_short_C2"/>
    <property type="match status" value="1"/>
</dbReference>
<evidence type="ECO:0000313" key="4">
    <source>
        <dbReference type="EMBL" id="RKP57752.1"/>
    </source>
</evidence>
<protein>
    <submittedName>
        <fullName evidence="4">SDR family oxidoreductase</fullName>
    </submittedName>
</protein>
<dbReference type="Proteomes" id="UP000270342">
    <property type="component" value="Unassembled WGS sequence"/>
</dbReference>
<keyword evidence="5" id="KW-1185">Reference proteome</keyword>
<dbReference type="FunFam" id="3.40.50.720:FF:000084">
    <property type="entry name" value="Short-chain dehydrogenase reductase"/>
    <property type="match status" value="1"/>
</dbReference>
<keyword evidence="3" id="KW-0560">Oxidoreductase</keyword>
<dbReference type="PANTHER" id="PTHR43618">
    <property type="entry name" value="7-ALPHA-HYDROXYSTEROID DEHYDROGENASE"/>
    <property type="match status" value="1"/>
</dbReference>
<dbReference type="Gene3D" id="3.40.50.720">
    <property type="entry name" value="NAD(P)-binding Rossmann-like Domain"/>
    <property type="match status" value="1"/>
</dbReference>
<evidence type="ECO:0000256" key="2">
    <source>
        <dbReference type="ARBA" id="ARBA00022857"/>
    </source>
</evidence>
<dbReference type="SUPFAM" id="SSF51735">
    <property type="entry name" value="NAD(P)-binding Rossmann-fold domains"/>
    <property type="match status" value="1"/>
</dbReference>
<dbReference type="CDD" id="cd05233">
    <property type="entry name" value="SDR_c"/>
    <property type="match status" value="1"/>
</dbReference>
<dbReference type="InterPro" id="IPR036291">
    <property type="entry name" value="NAD(P)-bd_dom_sf"/>
</dbReference>
<keyword evidence="2" id="KW-0521">NADP</keyword>
<proteinExistence type="inferred from homology"/>
<organism evidence="4 5">
    <name type="scientific">Pararobbsia silviterrae</name>
    <dbReference type="NCBI Taxonomy" id="1792498"/>
    <lineage>
        <taxon>Bacteria</taxon>
        <taxon>Pseudomonadati</taxon>
        <taxon>Pseudomonadota</taxon>
        <taxon>Betaproteobacteria</taxon>
        <taxon>Burkholderiales</taxon>
        <taxon>Burkholderiaceae</taxon>
        <taxon>Pararobbsia</taxon>
    </lineage>
</organism>
<dbReference type="PANTHER" id="PTHR43618:SF8">
    <property type="entry name" value="7ALPHA-HYDROXYSTEROID DEHYDROGENASE"/>
    <property type="match status" value="1"/>
</dbReference>
<dbReference type="PRINTS" id="PR00081">
    <property type="entry name" value="GDHRDH"/>
</dbReference>
<reference evidence="4 5" key="1">
    <citation type="submission" date="2018-10" db="EMBL/GenBank/DDBJ databases">
        <title>Robbsia sp. DHC34, isolated from soil.</title>
        <authorList>
            <person name="Gao Z.-H."/>
            <person name="Qiu L.-H."/>
        </authorList>
    </citation>
    <scope>NUCLEOTIDE SEQUENCE [LARGE SCALE GENOMIC DNA]</scope>
    <source>
        <strain evidence="4 5">DHC34</strain>
    </source>
</reference>
<evidence type="ECO:0000313" key="5">
    <source>
        <dbReference type="Proteomes" id="UP000270342"/>
    </source>
</evidence>
<evidence type="ECO:0000256" key="1">
    <source>
        <dbReference type="ARBA" id="ARBA00006484"/>
    </source>
</evidence>